<evidence type="ECO:0000259" key="5">
    <source>
        <dbReference type="Pfam" id="PF04542"/>
    </source>
</evidence>
<dbReference type="InterPro" id="IPR007627">
    <property type="entry name" value="RNA_pol_sigma70_r2"/>
</dbReference>
<evidence type="ECO:0000256" key="3">
    <source>
        <dbReference type="ARBA" id="ARBA00023082"/>
    </source>
</evidence>
<evidence type="ECO:0000256" key="2">
    <source>
        <dbReference type="ARBA" id="ARBA00023015"/>
    </source>
</evidence>
<gene>
    <name evidence="7" type="ORF">ON006_09465</name>
</gene>
<organism evidence="7 8">
    <name type="scientific">Dyadobacter pollutisoli</name>
    <dbReference type="NCBI Taxonomy" id="2910158"/>
    <lineage>
        <taxon>Bacteria</taxon>
        <taxon>Pseudomonadati</taxon>
        <taxon>Bacteroidota</taxon>
        <taxon>Cytophagia</taxon>
        <taxon>Cytophagales</taxon>
        <taxon>Spirosomataceae</taxon>
        <taxon>Dyadobacter</taxon>
    </lineage>
</organism>
<dbReference type="Gene3D" id="1.10.1740.10">
    <property type="match status" value="1"/>
</dbReference>
<keyword evidence="3" id="KW-0731">Sigma factor</keyword>
<dbReference type="InterPro" id="IPR013249">
    <property type="entry name" value="RNA_pol_sigma70_r4_t2"/>
</dbReference>
<dbReference type="InterPro" id="IPR013324">
    <property type="entry name" value="RNA_pol_sigma_r3/r4-like"/>
</dbReference>
<dbReference type="EMBL" id="CP112998">
    <property type="protein sequence ID" value="WAC14169.1"/>
    <property type="molecule type" value="Genomic_DNA"/>
</dbReference>
<proteinExistence type="inferred from homology"/>
<dbReference type="CDD" id="cd06171">
    <property type="entry name" value="Sigma70_r4"/>
    <property type="match status" value="1"/>
</dbReference>
<comment type="similarity">
    <text evidence="1">Belongs to the sigma-70 factor family. ECF subfamily.</text>
</comment>
<dbReference type="Pfam" id="PF08281">
    <property type="entry name" value="Sigma70_r4_2"/>
    <property type="match status" value="1"/>
</dbReference>
<dbReference type="PANTHER" id="PTHR43133:SF46">
    <property type="entry name" value="RNA POLYMERASE SIGMA-70 FACTOR ECF SUBFAMILY"/>
    <property type="match status" value="1"/>
</dbReference>
<feature type="domain" description="RNA polymerase sigma-70 region 2" evidence="5">
    <location>
        <begin position="22"/>
        <end position="87"/>
    </location>
</feature>
<dbReference type="NCBIfam" id="TIGR02937">
    <property type="entry name" value="sigma70-ECF"/>
    <property type="match status" value="1"/>
</dbReference>
<dbReference type="GO" id="GO:0016987">
    <property type="term" value="F:sigma factor activity"/>
    <property type="evidence" value="ECO:0007669"/>
    <property type="project" value="UniProtKB-KW"/>
</dbReference>
<dbReference type="SUPFAM" id="SSF88659">
    <property type="entry name" value="Sigma3 and sigma4 domains of RNA polymerase sigma factors"/>
    <property type="match status" value="1"/>
</dbReference>
<dbReference type="InterPro" id="IPR039425">
    <property type="entry name" value="RNA_pol_sigma-70-like"/>
</dbReference>
<keyword evidence="2" id="KW-0805">Transcription regulation</keyword>
<dbReference type="SUPFAM" id="SSF88946">
    <property type="entry name" value="Sigma2 domain of RNA polymerase sigma factors"/>
    <property type="match status" value="1"/>
</dbReference>
<dbReference type="Gene3D" id="1.10.10.10">
    <property type="entry name" value="Winged helix-like DNA-binding domain superfamily/Winged helix DNA-binding domain"/>
    <property type="match status" value="1"/>
</dbReference>
<dbReference type="InterPro" id="IPR036388">
    <property type="entry name" value="WH-like_DNA-bd_sf"/>
</dbReference>
<dbReference type="GO" id="GO:0006352">
    <property type="term" value="P:DNA-templated transcription initiation"/>
    <property type="evidence" value="ECO:0007669"/>
    <property type="project" value="InterPro"/>
</dbReference>
<evidence type="ECO:0000313" key="7">
    <source>
        <dbReference type="EMBL" id="WAC14169.1"/>
    </source>
</evidence>
<dbReference type="PANTHER" id="PTHR43133">
    <property type="entry name" value="RNA POLYMERASE ECF-TYPE SIGMA FACTO"/>
    <property type="match status" value="1"/>
</dbReference>
<dbReference type="Pfam" id="PF04542">
    <property type="entry name" value="Sigma70_r2"/>
    <property type="match status" value="1"/>
</dbReference>
<evidence type="ECO:0000256" key="4">
    <source>
        <dbReference type="ARBA" id="ARBA00023163"/>
    </source>
</evidence>
<feature type="domain" description="RNA polymerase sigma factor 70 region 4 type 2" evidence="6">
    <location>
        <begin position="117"/>
        <end position="167"/>
    </location>
</feature>
<accession>A0A9E8NHJ3</accession>
<name>A0A9E8NHJ3_9BACT</name>
<protein>
    <submittedName>
        <fullName evidence="7">RNA polymerase sigma factor</fullName>
    </submittedName>
</protein>
<evidence type="ECO:0000256" key="1">
    <source>
        <dbReference type="ARBA" id="ARBA00010641"/>
    </source>
</evidence>
<sequence length="183" mass="20710">MPISANELTACQQQDRKAQATLYDYYKGRLLGFCRRYARTVAEAEDIMLDSFVKIFAQLHTVKRVESLDAWVKSVTIRTAIDHYRSQLHEPVVVPIEAAAEVADNSFNTFLDQLSIEEIQRMIALLPTGYRMVFNLYLIDGFSHAEIARLLGISEGTSKSQLAKAKALFFKTIKGNPNLFYAP</sequence>
<keyword evidence="4" id="KW-0804">Transcription</keyword>
<dbReference type="RefSeq" id="WP_244824245.1">
    <property type="nucleotide sequence ID" value="NZ_CP112998.1"/>
</dbReference>
<dbReference type="Proteomes" id="UP001164653">
    <property type="component" value="Chromosome"/>
</dbReference>
<dbReference type="InterPro" id="IPR013325">
    <property type="entry name" value="RNA_pol_sigma_r2"/>
</dbReference>
<evidence type="ECO:0000259" key="6">
    <source>
        <dbReference type="Pfam" id="PF08281"/>
    </source>
</evidence>
<keyword evidence="8" id="KW-1185">Reference proteome</keyword>
<dbReference type="KEGG" id="dpf:ON006_09465"/>
<reference evidence="7" key="1">
    <citation type="submission" date="2022-11" db="EMBL/GenBank/DDBJ databases">
        <title>Dyadobacter pollutisoli sp. nov., isolated from plastic dumped soil.</title>
        <authorList>
            <person name="Kim J.M."/>
            <person name="Kim K.R."/>
            <person name="Lee J.K."/>
            <person name="Hao L."/>
            <person name="Jeon C.O."/>
        </authorList>
    </citation>
    <scope>NUCLEOTIDE SEQUENCE</scope>
    <source>
        <strain evidence="7">U1</strain>
    </source>
</reference>
<dbReference type="InterPro" id="IPR014284">
    <property type="entry name" value="RNA_pol_sigma-70_dom"/>
</dbReference>
<dbReference type="AlphaFoldDB" id="A0A9E8NHJ3"/>
<dbReference type="GO" id="GO:0003677">
    <property type="term" value="F:DNA binding"/>
    <property type="evidence" value="ECO:0007669"/>
    <property type="project" value="InterPro"/>
</dbReference>
<evidence type="ECO:0000313" key="8">
    <source>
        <dbReference type="Proteomes" id="UP001164653"/>
    </source>
</evidence>